<organism evidence="2 3">
    <name type="scientific">Patiria miniata</name>
    <name type="common">Bat star</name>
    <name type="synonym">Asterina miniata</name>
    <dbReference type="NCBI Taxonomy" id="46514"/>
    <lineage>
        <taxon>Eukaryota</taxon>
        <taxon>Metazoa</taxon>
        <taxon>Echinodermata</taxon>
        <taxon>Eleutherozoa</taxon>
        <taxon>Asterozoa</taxon>
        <taxon>Asteroidea</taxon>
        <taxon>Valvatacea</taxon>
        <taxon>Valvatida</taxon>
        <taxon>Asterinidae</taxon>
        <taxon>Patiria</taxon>
    </lineage>
</organism>
<dbReference type="Proteomes" id="UP000887568">
    <property type="component" value="Unplaced"/>
</dbReference>
<reference evidence="2" key="1">
    <citation type="submission" date="2022-11" db="UniProtKB">
        <authorList>
            <consortium name="EnsemblMetazoa"/>
        </authorList>
    </citation>
    <scope>IDENTIFICATION</scope>
</reference>
<feature type="compositionally biased region" description="Acidic residues" evidence="1">
    <location>
        <begin position="83"/>
        <end position="97"/>
    </location>
</feature>
<dbReference type="EnsemblMetazoa" id="XM_038210273.1">
    <property type="protein sequence ID" value="XP_038066201.1"/>
    <property type="gene ID" value="LOC119736236"/>
</dbReference>
<feature type="region of interest" description="Disordered" evidence="1">
    <location>
        <begin position="67"/>
        <end position="177"/>
    </location>
</feature>
<dbReference type="GeneID" id="119736236"/>
<evidence type="ECO:0000313" key="3">
    <source>
        <dbReference type="Proteomes" id="UP000887568"/>
    </source>
</evidence>
<evidence type="ECO:0000256" key="1">
    <source>
        <dbReference type="SAM" id="MobiDB-lite"/>
    </source>
</evidence>
<evidence type="ECO:0000313" key="2">
    <source>
        <dbReference type="EnsemblMetazoa" id="XP_038066201.1"/>
    </source>
</evidence>
<protein>
    <submittedName>
        <fullName evidence="2">Uncharacterized protein</fullName>
    </submittedName>
</protein>
<sequence>MAEAPPWLNAISQNTGMLPVKGQMTYKDPVTGLEYKIKVKDPSAGRFRRKKKKKERSVSDCYEYLDRPLPTVPRNAGSRTTDDIEPLELDSNSDFEDPVYQPFPAVEDQGLVDGAPKPGQRVTCSGPENRAPVYGNVNPDDRWSPAAVGDAPEPMYDSLPESNCLGDSDNDSYGKESDEVYVRLKAVQKQQMMLKDCPTSE</sequence>
<accession>A0A914AS51</accession>
<dbReference type="AlphaFoldDB" id="A0A914AS51"/>
<proteinExistence type="predicted"/>
<dbReference type="RefSeq" id="XP_038066201.1">
    <property type="nucleotide sequence ID" value="XM_038210273.1"/>
</dbReference>
<keyword evidence="3" id="KW-1185">Reference proteome</keyword>
<name>A0A914AS51_PATMI</name>